<feature type="transmembrane region" description="Helical" evidence="2">
    <location>
        <begin position="106"/>
        <end position="126"/>
    </location>
</feature>
<proteinExistence type="predicted"/>
<protein>
    <submittedName>
        <fullName evidence="3">Uncharacterized protein</fullName>
    </submittedName>
</protein>
<organism evidence="3 4">
    <name type="scientific">Trichoglossum hirsutum</name>
    <dbReference type="NCBI Taxonomy" id="265104"/>
    <lineage>
        <taxon>Eukaryota</taxon>
        <taxon>Fungi</taxon>
        <taxon>Dikarya</taxon>
        <taxon>Ascomycota</taxon>
        <taxon>Pezizomycotina</taxon>
        <taxon>Geoglossomycetes</taxon>
        <taxon>Geoglossales</taxon>
        <taxon>Geoglossaceae</taxon>
        <taxon>Trichoglossum</taxon>
    </lineage>
</organism>
<keyword evidence="2" id="KW-1133">Transmembrane helix</keyword>
<dbReference type="Proteomes" id="UP000750711">
    <property type="component" value="Unassembled WGS sequence"/>
</dbReference>
<keyword evidence="4" id="KW-1185">Reference proteome</keyword>
<gene>
    <name evidence="3" type="ORF">GP486_005058</name>
</gene>
<evidence type="ECO:0000256" key="1">
    <source>
        <dbReference type="SAM" id="MobiDB-lite"/>
    </source>
</evidence>
<sequence length="462" mass="50571">MSSATAPEDPETATATGFFLPPLTEESGLPPTLVRGPWTADLNSIRTSTVFPPTPPGTTKKDPVDAPKTVSDQQATPSTTQAIATAQTETTSLPVVGTRNVSTTEFWGFIAGAVALVTLGLIVWYIRKQRKRRRREIARNAARARHLQRSNSSGDAFSDTRTDATPRRDIGPSALRPLPDRSNFQKSAKRRLDALAGRETKIRWAGLSATTSEANANAEPPAASTTGRTEFFDASVRSDESEFDLIRRGEPINEAYRRYRIESRDRKLQEGHAIESAMSVSDFDSVTNDGPSIFVPDIVSPAHTARTTWRPPTPPLTRPQGARLRSEANPRRLQEIQPHELRLRSPTHRAGPTLLTPQLHVGENVRSRSASLVEADSTRGALLTPQTYGGREAIRSRAASSSIAERGSSRGYPFMAPVLSTASEHPSQADFGASTEADTFTETEISDDPWREEAIRNQRMGR</sequence>
<comment type="caution">
    <text evidence="3">The sequence shown here is derived from an EMBL/GenBank/DDBJ whole genome shotgun (WGS) entry which is preliminary data.</text>
</comment>
<dbReference type="AlphaFoldDB" id="A0A9P8L9W2"/>
<feature type="region of interest" description="Disordered" evidence="1">
    <location>
        <begin position="417"/>
        <end position="462"/>
    </location>
</feature>
<evidence type="ECO:0000313" key="4">
    <source>
        <dbReference type="Proteomes" id="UP000750711"/>
    </source>
</evidence>
<feature type="region of interest" description="Disordered" evidence="1">
    <location>
        <begin position="1"/>
        <end position="79"/>
    </location>
</feature>
<accession>A0A9P8L9W2</accession>
<feature type="compositionally biased region" description="Basic and acidic residues" evidence="1">
    <location>
        <begin position="324"/>
        <end position="343"/>
    </location>
</feature>
<dbReference type="EMBL" id="JAGHQM010000894">
    <property type="protein sequence ID" value="KAH0557150.1"/>
    <property type="molecule type" value="Genomic_DNA"/>
</dbReference>
<feature type="region of interest" description="Disordered" evidence="1">
    <location>
        <begin position="304"/>
        <end position="362"/>
    </location>
</feature>
<evidence type="ECO:0000256" key="2">
    <source>
        <dbReference type="SAM" id="Phobius"/>
    </source>
</evidence>
<reference evidence="3" key="1">
    <citation type="submission" date="2021-03" db="EMBL/GenBank/DDBJ databases">
        <title>Comparative genomics and phylogenomic investigation of the class Geoglossomycetes provide insights into ecological specialization and systematics.</title>
        <authorList>
            <person name="Melie T."/>
            <person name="Pirro S."/>
            <person name="Miller A.N."/>
            <person name="Quandt A."/>
        </authorList>
    </citation>
    <scope>NUCLEOTIDE SEQUENCE</scope>
    <source>
        <strain evidence="3">CAQ_001_2017</strain>
    </source>
</reference>
<feature type="region of interest" description="Disordered" evidence="1">
    <location>
        <begin position="141"/>
        <end position="190"/>
    </location>
</feature>
<keyword evidence="2" id="KW-0472">Membrane</keyword>
<feature type="compositionally biased region" description="Basic and acidic residues" evidence="1">
    <location>
        <begin position="158"/>
        <end position="170"/>
    </location>
</feature>
<feature type="compositionally biased region" description="Low complexity" evidence="1">
    <location>
        <begin position="1"/>
        <end position="16"/>
    </location>
</feature>
<evidence type="ECO:0000313" key="3">
    <source>
        <dbReference type="EMBL" id="KAH0557150.1"/>
    </source>
</evidence>
<keyword evidence="2" id="KW-0812">Transmembrane</keyword>
<name>A0A9P8L9W2_9PEZI</name>